<reference evidence="1" key="1">
    <citation type="submission" date="2018-02" db="EMBL/GenBank/DDBJ databases">
        <title>Rhizophora mucronata_Transcriptome.</title>
        <authorList>
            <person name="Meera S.P."/>
            <person name="Sreeshan A."/>
            <person name="Augustine A."/>
        </authorList>
    </citation>
    <scope>NUCLEOTIDE SEQUENCE</scope>
    <source>
        <tissue evidence="1">Leaf</tissue>
    </source>
</reference>
<evidence type="ECO:0000313" key="1">
    <source>
        <dbReference type="EMBL" id="MBW87821.1"/>
    </source>
</evidence>
<accession>A0A2P2J2X0</accession>
<dbReference type="EMBL" id="GGEC01007338">
    <property type="protein sequence ID" value="MBW87821.1"/>
    <property type="molecule type" value="Transcribed_RNA"/>
</dbReference>
<name>A0A2P2J2X0_RHIMU</name>
<dbReference type="AlphaFoldDB" id="A0A2P2J2X0"/>
<protein>
    <submittedName>
        <fullName evidence="1">Auxin-responsive protein</fullName>
    </submittedName>
</protein>
<proteinExistence type="predicted"/>
<sequence>MLLFWTANMFFRNDPTGGQPTTCALDGGLAGSVAKRFFLVALSRPLEFSVGSISTSFEERLSFKSTVSEKPLFLATSPSPPFPGNPSLSSVSSKPIFAMSTSMS</sequence>
<organism evidence="1">
    <name type="scientific">Rhizophora mucronata</name>
    <name type="common">Asiatic mangrove</name>
    <dbReference type="NCBI Taxonomy" id="61149"/>
    <lineage>
        <taxon>Eukaryota</taxon>
        <taxon>Viridiplantae</taxon>
        <taxon>Streptophyta</taxon>
        <taxon>Embryophyta</taxon>
        <taxon>Tracheophyta</taxon>
        <taxon>Spermatophyta</taxon>
        <taxon>Magnoliopsida</taxon>
        <taxon>eudicotyledons</taxon>
        <taxon>Gunneridae</taxon>
        <taxon>Pentapetalae</taxon>
        <taxon>rosids</taxon>
        <taxon>fabids</taxon>
        <taxon>Malpighiales</taxon>
        <taxon>Rhizophoraceae</taxon>
        <taxon>Rhizophora</taxon>
    </lineage>
</organism>